<dbReference type="AlphaFoldDB" id="A0A086YZX7"/>
<dbReference type="PATRIC" id="fig|1437605.7.peg.256"/>
<comment type="caution">
    <text evidence="2">The sequence shown here is derived from an EMBL/GenBank/DDBJ whole genome shotgun (WGS) entry which is preliminary data.</text>
</comment>
<dbReference type="RefSeq" id="WP_052201410.1">
    <property type="nucleotide sequence ID" value="NZ_CP011786.1"/>
</dbReference>
<feature type="transmembrane region" description="Helical" evidence="1">
    <location>
        <begin position="119"/>
        <end position="140"/>
    </location>
</feature>
<dbReference type="eggNOG" id="ENOG5033JQ8">
    <property type="taxonomic scope" value="Bacteria"/>
</dbReference>
<protein>
    <submittedName>
        <fullName evidence="2">Uncharacterized protein</fullName>
    </submittedName>
</protein>
<feature type="transmembrane region" description="Helical" evidence="1">
    <location>
        <begin position="93"/>
        <end position="113"/>
    </location>
</feature>
<evidence type="ECO:0000256" key="1">
    <source>
        <dbReference type="SAM" id="Phobius"/>
    </source>
</evidence>
<proteinExistence type="predicted"/>
<keyword evidence="3" id="KW-1185">Reference proteome</keyword>
<keyword evidence="1" id="KW-1133">Transmembrane helix</keyword>
<keyword evidence="1" id="KW-0812">Transmembrane</keyword>
<organism evidence="2 3">
    <name type="scientific">Bifidobacterium actinocoloniiforme DSM 22766</name>
    <dbReference type="NCBI Taxonomy" id="1437605"/>
    <lineage>
        <taxon>Bacteria</taxon>
        <taxon>Bacillati</taxon>
        <taxon>Actinomycetota</taxon>
        <taxon>Actinomycetes</taxon>
        <taxon>Bifidobacteriales</taxon>
        <taxon>Bifidobacteriaceae</taxon>
        <taxon>Bifidobacterium</taxon>
    </lineage>
</organism>
<evidence type="ECO:0000313" key="3">
    <source>
        <dbReference type="Proteomes" id="UP000029015"/>
    </source>
</evidence>
<dbReference type="KEGG" id="bact:AB656_01240"/>
<dbReference type="EMBL" id="JGYK01000001">
    <property type="protein sequence ID" value="KFI39827.1"/>
    <property type="molecule type" value="Genomic_DNA"/>
</dbReference>
<dbReference type="Proteomes" id="UP000029015">
    <property type="component" value="Unassembled WGS sequence"/>
</dbReference>
<feature type="transmembrane region" description="Helical" evidence="1">
    <location>
        <begin position="21"/>
        <end position="41"/>
    </location>
</feature>
<feature type="transmembrane region" description="Helical" evidence="1">
    <location>
        <begin position="47"/>
        <end position="72"/>
    </location>
</feature>
<keyword evidence="1" id="KW-0472">Membrane</keyword>
<name>A0A086YZX7_9BIFI</name>
<evidence type="ECO:0000313" key="2">
    <source>
        <dbReference type="EMBL" id="KFI39827.1"/>
    </source>
</evidence>
<sequence>MTRMARGPWFKVKAWVQRTPALDTIPMLASFTLVYFLFPPAKKDLTAFYAGISALAGILMSSITFTIMLAYGSDSELMKVARKNYRENFSHNWLGMIVFSLLAALLPLLSILVDKPLGQALAVASVALILSETARCIFWVRFTLLMDSRSAEQERAKFTQADALESIKKYGQSK</sequence>
<reference evidence="2 3" key="1">
    <citation type="submission" date="2014-03" db="EMBL/GenBank/DDBJ databases">
        <title>Genomics of Bifidobacteria.</title>
        <authorList>
            <person name="Ventura M."/>
            <person name="Milani C."/>
            <person name="Lugli G.A."/>
        </authorList>
    </citation>
    <scope>NUCLEOTIDE SEQUENCE [LARGE SCALE GENOMIC DNA]</scope>
    <source>
        <strain evidence="2 3">DSM 22766</strain>
    </source>
</reference>
<accession>A0A086YZX7</accession>
<gene>
    <name evidence="2" type="ORF">BACT_0528</name>
</gene>